<dbReference type="RefSeq" id="WP_102846032.1">
    <property type="nucleotide sequence ID" value="NZ_JAMOIG010000030.1"/>
</dbReference>
<feature type="transmembrane region" description="Helical" evidence="1">
    <location>
        <begin position="63"/>
        <end position="81"/>
    </location>
</feature>
<name>A0A2N8T0G5_STUST</name>
<keyword evidence="1" id="KW-0812">Transmembrane</keyword>
<dbReference type="AlphaFoldDB" id="A0A2N8T0G5"/>
<keyword evidence="1" id="KW-1133">Transmembrane helix</keyword>
<comment type="caution">
    <text evidence="2">The sequence shown here is derived from an EMBL/GenBank/DDBJ whole genome shotgun (WGS) entry which is preliminary data.</text>
</comment>
<evidence type="ECO:0000313" key="3">
    <source>
        <dbReference type="Proteomes" id="UP000235897"/>
    </source>
</evidence>
<organism evidence="2 3">
    <name type="scientific">Stutzerimonas stutzeri</name>
    <name type="common">Pseudomonas stutzeri</name>
    <dbReference type="NCBI Taxonomy" id="316"/>
    <lineage>
        <taxon>Bacteria</taxon>
        <taxon>Pseudomonadati</taxon>
        <taxon>Pseudomonadota</taxon>
        <taxon>Gammaproteobacteria</taxon>
        <taxon>Pseudomonadales</taxon>
        <taxon>Pseudomonadaceae</taxon>
        <taxon>Stutzerimonas</taxon>
    </lineage>
</organism>
<evidence type="ECO:0000256" key="1">
    <source>
        <dbReference type="SAM" id="Phobius"/>
    </source>
</evidence>
<gene>
    <name evidence="2" type="ORF">CXL00_04060</name>
</gene>
<reference evidence="2 3" key="1">
    <citation type="submission" date="2018-01" db="EMBL/GenBank/DDBJ databases">
        <title>Denitrification phenotypes of diverse strains of Pseudomonas stutzeri.</title>
        <authorList>
            <person name="Milligan D.A."/>
            <person name="Bergaust L."/>
            <person name="Bakken L.R."/>
            <person name="Frostegard A."/>
        </authorList>
    </citation>
    <scope>NUCLEOTIDE SEQUENCE [LARGE SCALE GENOMIC DNA]</scope>
    <source>
        <strain evidence="2 3">28a3</strain>
    </source>
</reference>
<dbReference type="Proteomes" id="UP000235897">
    <property type="component" value="Unassembled WGS sequence"/>
</dbReference>
<protein>
    <submittedName>
        <fullName evidence="2">Uncharacterized protein</fullName>
    </submittedName>
</protein>
<dbReference type="EMBL" id="POUW01000001">
    <property type="protein sequence ID" value="PNG08232.1"/>
    <property type="molecule type" value="Genomic_DNA"/>
</dbReference>
<proteinExistence type="predicted"/>
<keyword evidence="1" id="KW-0472">Membrane</keyword>
<accession>A0A2N8T0G5</accession>
<evidence type="ECO:0000313" key="2">
    <source>
        <dbReference type="EMBL" id="PNG08232.1"/>
    </source>
</evidence>
<sequence>MKRTDGFDARRLRPRQPRSWGSRLASAFALLLILAGILLAGSGAAAVFSHHEWVVDVALDREAAITLLVLGLILLALGMLIRRRVKRRLRGPAGLSMSPRLKGKR</sequence>